<proteinExistence type="predicted"/>
<dbReference type="EMBL" id="JAJAGO010000018">
    <property type="protein sequence ID" value="MCT2594179.1"/>
    <property type="molecule type" value="Genomic_DNA"/>
</dbReference>
<dbReference type="Proteomes" id="UP001156389">
    <property type="component" value="Unassembled WGS sequence"/>
</dbReference>
<reference evidence="1 2" key="1">
    <citation type="submission" date="2021-10" db="EMBL/GenBank/DDBJ databases">
        <title>Streptomyces gossypii sp. nov., isolated from soil collected from cotton field.</title>
        <authorList>
            <person name="Ge X."/>
            <person name="Chen X."/>
            <person name="Liu W."/>
        </authorList>
    </citation>
    <scope>NUCLEOTIDE SEQUENCE [LARGE SCALE GENOMIC DNA]</scope>
    <source>
        <strain evidence="1 2">N2-109</strain>
    </source>
</reference>
<dbReference type="RefSeq" id="WP_260221483.1">
    <property type="nucleotide sequence ID" value="NZ_JAJAGO010000018.1"/>
</dbReference>
<name>A0ABT2K1Y5_9ACTN</name>
<accession>A0ABT2K1Y5</accession>
<evidence type="ECO:0000313" key="2">
    <source>
        <dbReference type="Proteomes" id="UP001156389"/>
    </source>
</evidence>
<evidence type="ECO:0000313" key="1">
    <source>
        <dbReference type="EMBL" id="MCT2594179.1"/>
    </source>
</evidence>
<comment type="caution">
    <text evidence="1">The sequence shown here is derived from an EMBL/GenBank/DDBJ whole genome shotgun (WGS) entry which is preliminary data.</text>
</comment>
<gene>
    <name evidence="1" type="ORF">LHJ74_30445</name>
</gene>
<keyword evidence="2" id="KW-1185">Reference proteome</keyword>
<sequence>MDDPSWNVDGLPGISARTLTANDLTFHYFKSDVVIGDGSSEIQLRTPGLPVVDFVLMLVQLYREVMLSGESIVESSQSQDSISAVRRDGVVEVSYSFSGVISTIPLCEFKETPRRTLRSALEVLYSAHEDLRSNDYLISLTELVRSD</sequence>
<protein>
    <submittedName>
        <fullName evidence="1">Uncharacterized protein</fullName>
    </submittedName>
</protein>
<organism evidence="1 2">
    <name type="scientific">Streptomyces gossypii</name>
    <dbReference type="NCBI Taxonomy" id="2883101"/>
    <lineage>
        <taxon>Bacteria</taxon>
        <taxon>Bacillati</taxon>
        <taxon>Actinomycetota</taxon>
        <taxon>Actinomycetes</taxon>
        <taxon>Kitasatosporales</taxon>
        <taxon>Streptomycetaceae</taxon>
        <taxon>Streptomyces</taxon>
    </lineage>
</organism>